<dbReference type="EMBL" id="JAAOAK010000218">
    <property type="protein sequence ID" value="KAF5682419.1"/>
    <property type="molecule type" value="Genomic_DNA"/>
</dbReference>
<sequence length="431" mass="50250">MATSSFTHLLSLPEEAIDMICQQFCPHCSKNPSPRYFLRSKWPNPAYDRNCLLALSLTCQELRRISQPHLYHRPTGHNFYGFINNIDETPALGQHLKELYVSEEVMMSLRLQHNEKNRNGRYYTGIRWLLFVYAFDNFMPVLISATPMLNKLEIHVENNQQFSSTPPGCLPNLKELTITFATRYFQIDNDDGLASLLHAAPRLERIELFNFKTPKASFRHDTVNEITLRSSVIHISRMEAIMLGFPRLQTFRMSAPKNWQRFHYTTSQQTSLSYKIEDLLMLRSDTLKHLTLDFPGIELDHQGEIVIQDLSEMEVLETLYINSGMLHRRWKGRQPAPRVCHMRPKSIKEFGLMGSAYPVVHEEVVELINISTQTFPHLKKVFVAQFREQWPDDGVEWESKYASACEAHTIELSSWLPPSLQRFVSWGPYWE</sequence>
<protein>
    <recommendedName>
        <fullName evidence="3">F-box domain-containing protein</fullName>
    </recommendedName>
</protein>
<dbReference type="AlphaFoldDB" id="A0A8H5U1S7"/>
<accession>A0A8H5U1S7</accession>
<comment type="caution">
    <text evidence="1">The sequence shown here is derived from an EMBL/GenBank/DDBJ whole genome shotgun (WGS) entry which is preliminary data.</text>
</comment>
<reference evidence="1 2" key="1">
    <citation type="submission" date="2020-05" db="EMBL/GenBank/DDBJ databases">
        <title>Identification and distribution of gene clusters putatively required for synthesis of sphingolipid metabolism inhibitors in phylogenetically diverse species of the filamentous fungus Fusarium.</title>
        <authorList>
            <person name="Kim H.-S."/>
            <person name="Busman M."/>
            <person name="Brown D.W."/>
            <person name="Divon H."/>
            <person name="Uhlig S."/>
            <person name="Proctor R.H."/>
        </authorList>
    </citation>
    <scope>NUCLEOTIDE SEQUENCE [LARGE SCALE GENOMIC DNA]</scope>
    <source>
        <strain evidence="1 2">NRRL 25311</strain>
    </source>
</reference>
<dbReference type="Proteomes" id="UP000562682">
    <property type="component" value="Unassembled WGS sequence"/>
</dbReference>
<organism evidence="1 2">
    <name type="scientific">Fusarium denticulatum</name>
    <dbReference type="NCBI Taxonomy" id="48507"/>
    <lineage>
        <taxon>Eukaryota</taxon>
        <taxon>Fungi</taxon>
        <taxon>Dikarya</taxon>
        <taxon>Ascomycota</taxon>
        <taxon>Pezizomycotina</taxon>
        <taxon>Sordariomycetes</taxon>
        <taxon>Hypocreomycetidae</taxon>
        <taxon>Hypocreales</taxon>
        <taxon>Nectriaceae</taxon>
        <taxon>Fusarium</taxon>
        <taxon>Fusarium fujikuroi species complex</taxon>
    </lineage>
</organism>
<proteinExistence type="predicted"/>
<evidence type="ECO:0000313" key="1">
    <source>
        <dbReference type="EMBL" id="KAF5682419.1"/>
    </source>
</evidence>
<name>A0A8H5U1S7_9HYPO</name>
<gene>
    <name evidence="1" type="ORF">FDENT_7663</name>
</gene>
<evidence type="ECO:0008006" key="3">
    <source>
        <dbReference type="Google" id="ProtNLM"/>
    </source>
</evidence>
<keyword evidence="2" id="KW-1185">Reference proteome</keyword>
<evidence type="ECO:0000313" key="2">
    <source>
        <dbReference type="Proteomes" id="UP000562682"/>
    </source>
</evidence>
<dbReference type="Gene3D" id="3.80.10.10">
    <property type="entry name" value="Ribonuclease Inhibitor"/>
    <property type="match status" value="1"/>
</dbReference>
<dbReference type="InterPro" id="IPR032675">
    <property type="entry name" value="LRR_dom_sf"/>
</dbReference>